<dbReference type="SMART" id="SM01217">
    <property type="entry name" value="Fn3_like"/>
    <property type="match status" value="1"/>
</dbReference>
<dbReference type="Gene3D" id="3.20.20.300">
    <property type="entry name" value="Glycoside hydrolase, family 3, N-terminal domain"/>
    <property type="match status" value="1"/>
</dbReference>
<dbReference type="GO" id="GO:0008422">
    <property type="term" value="F:beta-glucosidase activity"/>
    <property type="evidence" value="ECO:0007669"/>
    <property type="project" value="UniProtKB-ARBA"/>
</dbReference>
<dbReference type="Gene3D" id="3.40.50.1700">
    <property type="entry name" value="Glycoside hydrolase family 3 C-terminal domain"/>
    <property type="match status" value="1"/>
</dbReference>
<dbReference type="InterPro" id="IPR036962">
    <property type="entry name" value="Glyco_hydro_3_N_sf"/>
</dbReference>
<dbReference type="FunFam" id="2.60.40.10:FF:000495">
    <property type="entry name" value="Periplasmic beta-glucosidase"/>
    <property type="match status" value="1"/>
</dbReference>
<feature type="domain" description="Fibronectin type III-like" evidence="5">
    <location>
        <begin position="692"/>
        <end position="763"/>
    </location>
</feature>
<dbReference type="RefSeq" id="WP_121196617.1">
    <property type="nucleotide sequence ID" value="NZ_RBKU01000001.1"/>
</dbReference>
<dbReference type="Pfam" id="PF00933">
    <property type="entry name" value="Glyco_hydro_3"/>
    <property type="match status" value="1"/>
</dbReference>
<dbReference type="OrthoDB" id="9758670at2"/>
<dbReference type="SUPFAM" id="SSF52279">
    <property type="entry name" value="Beta-D-glucan exohydrolase, C-terminal domain"/>
    <property type="match status" value="1"/>
</dbReference>
<dbReference type="Gene3D" id="2.60.40.10">
    <property type="entry name" value="Immunoglobulins"/>
    <property type="match status" value="1"/>
</dbReference>
<dbReference type="InterPro" id="IPR001764">
    <property type="entry name" value="Glyco_hydro_3_N"/>
</dbReference>
<reference evidence="6 7" key="1">
    <citation type="submission" date="2018-10" db="EMBL/GenBank/DDBJ databases">
        <title>Genomic Encyclopedia of Archaeal and Bacterial Type Strains, Phase II (KMG-II): from individual species to whole genera.</title>
        <authorList>
            <person name="Goeker M."/>
        </authorList>
    </citation>
    <scope>NUCLEOTIDE SEQUENCE [LARGE SCALE GENOMIC DNA]</scope>
    <source>
        <strain evidence="6 7">DSM 18602</strain>
    </source>
</reference>
<gene>
    <name evidence="6" type="ORF">BDD43_0916</name>
</gene>
<dbReference type="AlphaFoldDB" id="A0A495IW26"/>
<dbReference type="PROSITE" id="PS00775">
    <property type="entry name" value="GLYCOSYL_HYDROL_F3"/>
    <property type="match status" value="1"/>
</dbReference>
<comment type="similarity">
    <text evidence="1 4">Belongs to the glycosyl hydrolase 3 family.</text>
</comment>
<dbReference type="PANTHER" id="PTHR42715">
    <property type="entry name" value="BETA-GLUCOSIDASE"/>
    <property type="match status" value="1"/>
</dbReference>
<dbReference type="PANTHER" id="PTHR42715:SF10">
    <property type="entry name" value="BETA-GLUCOSIDASE"/>
    <property type="match status" value="1"/>
</dbReference>
<keyword evidence="4" id="KW-0326">Glycosidase</keyword>
<evidence type="ECO:0000256" key="3">
    <source>
        <dbReference type="ARBA" id="ARBA00023277"/>
    </source>
</evidence>
<evidence type="ECO:0000259" key="5">
    <source>
        <dbReference type="SMART" id="SM01217"/>
    </source>
</evidence>
<dbReference type="SUPFAM" id="SSF51445">
    <property type="entry name" value="(Trans)glycosidases"/>
    <property type="match status" value="1"/>
</dbReference>
<dbReference type="PRINTS" id="PR00133">
    <property type="entry name" value="GLHYDRLASE3"/>
</dbReference>
<proteinExistence type="inferred from homology"/>
<dbReference type="InterPro" id="IPR013783">
    <property type="entry name" value="Ig-like_fold"/>
</dbReference>
<keyword evidence="7" id="KW-1185">Reference proteome</keyword>
<dbReference type="Pfam" id="PF01915">
    <property type="entry name" value="Glyco_hydro_3_C"/>
    <property type="match status" value="1"/>
</dbReference>
<dbReference type="InterPro" id="IPR050288">
    <property type="entry name" value="Cellulose_deg_GH3"/>
</dbReference>
<evidence type="ECO:0000256" key="1">
    <source>
        <dbReference type="ARBA" id="ARBA00005336"/>
    </source>
</evidence>
<evidence type="ECO:0000313" key="6">
    <source>
        <dbReference type="EMBL" id="RKR80782.1"/>
    </source>
</evidence>
<protein>
    <submittedName>
        <fullName evidence="6">Beta-glucosidase</fullName>
    </submittedName>
</protein>
<keyword evidence="2 4" id="KW-0378">Hydrolase</keyword>
<dbReference type="Proteomes" id="UP000268007">
    <property type="component" value="Unassembled WGS sequence"/>
</dbReference>
<dbReference type="GO" id="GO:0005975">
    <property type="term" value="P:carbohydrate metabolic process"/>
    <property type="evidence" value="ECO:0007669"/>
    <property type="project" value="InterPro"/>
</dbReference>
<evidence type="ECO:0000256" key="2">
    <source>
        <dbReference type="ARBA" id="ARBA00022801"/>
    </source>
</evidence>
<dbReference type="InterPro" id="IPR036881">
    <property type="entry name" value="Glyco_hydro_3_C_sf"/>
</dbReference>
<dbReference type="InterPro" id="IPR026891">
    <property type="entry name" value="Fn3-like"/>
</dbReference>
<dbReference type="EMBL" id="RBKU01000001">
    <property type="protein sequence ID" value="RKR80782.1"/>
    <property type="molecule type" value="Genomic_DNA"/>
</dbReference>
<organism evidence="6 7">
    <name type="scientific">Mucilaginibacter gracilis</name>
    <dbReference type="NCBI Taxonomy" id="423350"/>
    <lineage>
        <taxon>Bacteria</taxon>
        <taxon>Pseudomonadati</taxon>
        <taxon>Bacteroidota</taxon>
        <taxon>Sphingobacteriia</taxon>
        <taxon>Sphingobacteriales</taxon>
        <taxon>Sphingobacteriaceae</taxon>
        <taxon>Mucilaginibacter</taxon>
    </lineage>
</organism>
<keyword evidence="3" id="KW-0119">Carbohydrate metabolism</keyword>
<evidence type="ECO:0000313" key="7">
    <source>
        <dbReference type="Proteomes" id="UP000268007"/>
    </source>
</evidence>
<sequence length="798" mass="85271">MKNLKSCSAIGRYAGGFYLIAQVFLTTGGAFAQTGKPLPQLGKSPIKEVLAALTLQEKAKLVVGMGFKMPGTTAPPPSTGATLDIGGFKMPPSDPDAYRIPEKVSGAAGRLHGVPRLGIPSITVCDGPAGVRIDPIRNNDNSKTYYATAFPVATLLASSWDTELVKNVGVAFGSEVRDYGVDILLAPALNIHRNPLGGRNFEYYSEDPLLAGKITAAMVKGIQSNGVGTSIKHYAANNQESNRTGVDVVVSERAMREIYLKGFEIAVKEAKPWTVMSSYNKLNGTYTSQRADLITNILRNEWGYKGFVMTDWFGGEDPVAQMAAGNDLIMPGSPTQSDLIIAAVKSGKLSLAQLNKNVSHILNVILQSPSFRKYPYNNAPNLKHDAQVSRLAAEQGMILLKNEDKALPISGAKRVALFGNTSYDIIAGGTGSGDVNKAYTISLLQGLTNAGYTADAGLISSYTDHIKAGKVNRPKPANIFALPAPIPEMAVADKLEAATNNNDVAIITIGRNAGEGNDRGLENDYYLSQSEKDMISGVATSFHARHKKVIVVLNIGGVIEIASWRNHVDGILLAWQPGLEAGNAIADILSGKVNPSGKLATTFPVDYRDVPSAKNFPGTPAQKPTTVSYEEGIYVGYRYYDTFGVKPAYAFGYGLSYTGFTYSKLKLSTQQFAGKLTASVTITNSGKIAGREVVELYLAAPGKTMDKPVKELKAFAKTSLLQPGQSQTLSFDITTAQLASYDTAKSSWVAETGTYKLMLASSSDDVKQSATFKLAKQLIAEKDGKALSPVAALNELKK</sequence>
<dbReference type="Pfam" id="PF14310">
    <property type="entry name" value="Fn3-like"/>
    <property type="match status" value="1"/>
</dbReference>
<dbReference type="InterPro" id="IPR019800">
    <property type="entry name" value="Glyco_hydro_3_AS"/>
</dbReference>
<dbReference type="InterPro" id="IPR017853">
    <property type="entry name" value="GH"/>
</dbReference>
<dbReference type="InterPro" id="IPR002772">
    <property type="entry name" value="Glyco_hydro_3_C"/>
</dbReference>
<comment type="caution">
    <text evidence="6">The sequence shown here is derived from an EMBL/GenBank/DDBJ whole genome shotgun (WGS) entry which is preliminary data.</text>
</comment>
<accession>A0A495IW26</accession>
<name>A0A495IW26_9SPHI</name>
<evidence type="ECO:0000256" key="4">
    <source>
        <dbReference type="RuleBase" id="RU361161"/>
    </source>
</evidence>